<proteinExistence type="predicted"/>
<dbReference type="SUPFAM" id="SSF55729">
    <property type="entry name" value="Acyl-CoA N-acyltransferases (Nat)"/>
    <property type="match status" value="1"/>
</dbReference>
<dbReference type="InterPro" id="IPR053144">
    <property type="entry name" value="Acetyltransferase_Butenolide"/>
</dbReference>
<dbReference type="GO" id="GO:0016747">
    <property type="term" value="F:acyltransferase activity, transferring groups other than amino-acyl groups"/>
    <property type="evidence" value="ECO:0007669"/>
    <property type="project" value="InterPro"/>
</dbReference>
<keyword evidence="3" id="KW-1185">Reference proteome</keyword>
<protein>
    <submittedName>
        <fullName evidence="2">Acetyltransferase (GNAT) family protein</fullName>
    </submittedName>
</protein>
<evidence type="ECO:0000313" key="2">
    <source>
        <dbReference type="EMBL" id="MCP2167572.1"/>
    </source>
</evidence>
<evidence type="ECO:0000259" key="1">
    <source>
        <dbReference type="PROSITE" id="PS51186"/>
    </source>
</evidence>
<dbReference type="InterPro" id="IPR000182">
    <property type="entry name" value="GNAT_dom"/>
</dbReference>
<dbReference type="EMBL" id="JAMTCK010000010">
    <property type="protein sequence ID" value="MCP2167572.1"/>
    <property type="molecule type" value="Genomic_DNA"/>
</dbReference>
<dbReference type="CDD" id="cd04301">
    <property type="entry name" value="NAT_SF"/>
    <property type="match status" value="1"/>
</dbReference>
<dbReference type="Gene3D" id="3.40.630.30">
    <property type="match status" value="1"/>
</dbReference>
<organism evidence="2 3">
    <name type="scientific">Goodfellowiella coeruleoviolacea</name>
    <dbReference type="NCBI Taxonomy" id="334858"/>
    <lineage>
        <taxon>Bacteria</taxon>
        <taxon>Bacillati</taxon>
        <taxon>Actinomycetota</taxon>
        <taxon>Actinomycetes</taxon>
        <taxon>Pseudonocardiales</taxon>
        <taxon>Pseudonocardiaceae</taxon>
        <taxon>Goodfellowiella</taxon>
    </lineage>
</organism>
<reference evidence="2" key="1">
    <citation type="submission" date="2022-06" db="EMBL/GenBank/DDBJ databases">
        <title>Genomic Encyclopedia of Archaeal and Bacterial Type Strains, Phase II (KMG-II): from individual species to whole genera.</title>
        <authorList>
            <person name="Goeker M."/>
        </authorList>
    </citation>
    <scope>NUCLEOTIDE SEQUENCE</scope>
    <source>
        <strain evidence="2">DSM 43935</strain>
    </source>
</reference>
<name>A0AAE3KI42_9PSEU</name>
<gene>
    <name evidence="2" type="ORF">LX83_004445</name>
</gene>
<dbReference type="PANTHER" id="PTHR43233">
    <property type="entry name" value="FAMILY N-ACETYLTRANSFERASE, PUTATIVE (AFU_ORTHOLOGUE AFUA_6G03350)-RELATED"/>
    <property type="match status" value="1"/>
</dbReference>
<sequence>MAIIVVVGDYEVDDDPGRVDRDAVWAFLSEHAYWGRWRRREHVERQLAAAWRVVGVYHRPSGALVGFARVVSDGVALAYLADVYVVPAHRGQGLGTALVRATVEHGPGREFRWLLHTDDAHGLYAKVGFAAPDATLLERPGRRGSAVAAEFPAGQ</sequence>
<feature type="domain" description="N-acetyltransferase" evidence="1">
    <location>
        <begin position="10"/>
        <end position="154"/>
    </location>
</feature>
<dbReference type="InterPro" id="IPR016181">
    <property type="entry name" value="Acyl_CoA_acyltransferase"/>
</dbReference>
<dbReference type="Pfam" id="PF00583">
    <property type="entry name" value="Acetyltransf_1"/>
    <property type="match status" value="1"/>
</dbReference>
<comment type="caution">
    <text evidence="2">The sequence shown here is derived from an EMBL/GenBank/DDBJ whole genome shotgun (WGS) entry which is preliminary data.</text>
</comment>
<accession>A0AAE3KI42</accession>
<dbReference type="PROSITE" id="PS51186">
    <property type="entry name" value="GNAT"/>
    <property type="match status" value="1"/>
</dbReference>
<dbReference type="PANTHER" id="PTHR43233:SF1">
    <property type="entry name" value="FAMILY N-ACETYLTRANSFERASE, PUTATIVE (AFU_ORTHOLOGUE AFUA_6G03350)-RELATED"/>
    <property type="match status" value="1"/>
</dbReference>
<dbReference type="AlphaFoldDB" id="A0AAE3KI42"/>
<dbReference type="Proteomes" id="UP001206128">
    <property type="component" value="Unassembled WGS sequence"/>
</dbReference>
<evidence type="ECO:0000313" key="3">
    <source>
        <dbReference type="Proteomes" id="UP001206128"/>
    </source>
</evidence>